<keyword evidence="2 7" id="KW-0645">Protease</keyword>
<dbReference type="CDD" id="cd06456">
    <property type="entry name" value="M3A_DCP"/>
    <property type="match status" value="1"/>
</dbReference>
<dbReference type="Gene3D" id="3.40.390.10">
    <property type="entry name" value="Collagenase (Catalytic Domain)"/>
    <property type="match status" value="1"/>
</dbReference>
<dbReference type="EMBL" id="CP013118">
    <property type="protein sequence ID" value="ALO17103.1"/>
    <property type="molecule type" value="Genomic_DNA"/>
</dbReference>
<dbReference type="PATRIC" id="fig|1307839.3.peg.3747"/>
<dbReference type="InterPro" id="IPR024079">
    <property type="entry name" value="MetalloPept_cat_dom_sf"/>
</dbReference>
<evidence type="ECO:0000256" key="5">
    <source>
        <dbReference type="ARBA" id="ARBA00022833"/>
    </source>
</evidence>
<dbReference type="PANTHER" id="PTHR43660:SF1">
    <property type="entry name" value="DIPEPTIDYL CARBOXYPEPTIDASE"/>
    <property type="match status" value="1"/>
</dbReference>
<dbReference type="FunFam" id="3.40.390.10:FF:000009">
    <property type="entry name" value="Oligopeptidase A"/>
    <property type="match status" value="1"/>
</dbReference>
<evidence type="ECO:0000256" key="7">
    <source>
        <dbReference type="RuleBase" id="RU003435"/>
    </source>
</evidence>
<dbReference type="AlphaFoldDB" id="A0A0S2I434"/>
<organism evidence="9 10">
    <name type="scientific">Salinivirga cyanobacteriivorans</name>
    <dbReference type="NCBI Taxonomy" id="1307839"/>
    <lineage>
        <taxon>Bacteria</taxon>
        <taxon>Pseudomonadati</taxon>
        <taxon>Bacteroidota</taxon>
        <taxon>Bacteroidia</taxon>
        <taxon>Bacteroidales</taxon>
        <taxon>Salinivirgaceae</taxon>
        <taxon>Salinivirga</taxon>
    </lineage>
</organism>
<dbReference type="GO" id="GO:0006508">
    <property type="term" value="P:proteolysis"/>
    <property type="evidence" value="ECO:0007669"/>
    <property type="project" value="UniProtKB-KW"/>
</dbReference>
<evidence type="ECO:0000313" key="10">
    <source>
        <dbReference type="Proteomes" id="UP000064893"/>
    </source>
</evidence>
<dbReference type="GO" id="GO:0004180">
    <property type="term" value="F:carboxypeptidase activity"/>
    <property type="evidence" value="ECO:0007669"/>
    <property type="project" value="UniProtKB-KW"/>
</dbReference>
<evidence type="ECO:0000256" key="2">
    <source>
        <dbReference type="ARBA" id="ARBA00022670"/>
    </source>
</evidence>
<gene>
    <name evidence="9" type="primary">dcp_2</name>
    <name evidence="9" type="ORF">L21SP5_03492</name>
</gene>
<accession>A0A0S2I434</accession>
<evidence type="ECO:0000256" key="4">
    <source>
        <dbReference type="ARBA" id="ARBA00022801"/>
    </source>
</evidence>
<dbReference type="EC" id="3.4.15.5" evidence="9"/>
<dbReference type="GO" id="GO:0008241">
    <property type="term" value="F:peptidyl-dipeptidase activity"/>
    <property type="evidence" value="ECO:0007669"/>
    <property type="project" value="UniProtKB-EC"/>
</dbReference>
<dbReference type="GO" id="GO:0046872">
    <property type="term" value="F:metal ion binding"/>
    <property type="evidence" value="ECO:0007669"/>
    <property type="project" value="UniProtKB-UniRule"/>
</dbReference>
<keyword evidence="6 7" id="KW-0482">Metalloprotease</keyword>
<keyword evidence="4 7" id="KW-0378">Hydrolase</keyword>
<sequence>MTNPFFQKQATPYQTPAFDKIKIEHYKPALEKAIDQARDQVKQIVENSEKPGFYNTIEALERSGDLIEQVAGIFFNLNEAETNGEMQALAPDLSAMITDFANEVNLNQELFKKVKDVRNSKPDLNKEQEMLLDNTYKSFVKGGADLPEKDKERYRAITRELSQLSLRFNENVLAETNAFELHITDAHDLSGLPDYVKSAAKEEAEHRDKEGWVFTLHHPSYVPFMQHADSRRLREKLYRAFSTRGHKGDKHDNKEIIQQIVNLRLEKARLLGYENYAAMVLEDRMALSANGVTDLLNQLYTAGHPHAVKDKEAVETLANDDGLTNGLQRWDWAYYSEKLRKKRFNLTDEMTKPYFKLERVIDAVFDLAGQLYQLSFKPNSDIPVYHQDVKAYEVYEGEQQDIKAILYLDFHPRKGKGQGAWMTTFREQSQLNGQYQAPFVSLVTNFTKPTNDKPALLTFDEVTTFLHEFGHALHAMLSNVTYESLSCTNVYRDFVELPSQMHENWAYEKEWLDKWAFHYESGAKIPDDLINRIRKAKNFNSGYANDRQVSFGWVDMAWHTLEQPFEGDVVEFEREVMQKAEVLPPADGTAFCTAFGHIFGGGYAAGYYGYKWAEVLDADAFERFYEEGIFNKTVAKSFAENILKKGGTAHPMELYKAFRGKEPSVEPLLKREGLL</sequence>
<evidence type="ECO:0000256" key="6">
    <source>
        <dbReference type="ARBA" id="ARBA00023049"/>
    </source>
</evidence>
<evidence type="ECO:0000256" key="1">
    <source>
        <dbReference type="ARBA" id="ARBA00006040"/>
    </source>
</evidence>
<dbReference type="Pfam" id="PF01432">
    <property type="entry name" value="Peptidase_M3"/>
    <property type="match status" value="1"/>
</dbReference>
<keyword evidence="5 7" id="KW-0862">Zinc</keyword>
<dbReference type="InterPro" id="IPR034005">
    <property type="entry name" value="M3A_DCP"/>
</dbReference>
<dbReference type="STRING" id="1307839.L21SP5_03492"/>
<evidence type="ECO:0000259" key="8">
    <source>
        <dbReference type="Pfam" id="PF01432"/>
    </source>
</evidence>
<comment type="similarity">
    <text evidence="1 7">Belongs to the peptidase M3 family.</text>
</comment>
<dbReference type="InterPro" id="IPR024077">
    <property type="entry name" value="Neurolysin/TOP_dom2"/>
</dbReference>
<dbReference type="KEGG" id="blq:L21SP5_03492"/>
<protein>
    <submittedName>
        <fullName evidence="9">Peptidyl-dipeptidase dcp</fullName>
        <ecNumber evidence="9">3.4.15.5</ecNumber>
    </submittedName>
</protein>
<dbReference type="SUPFAM" id="SSF55486">
    <property type="entry name" value="Metalloproteases ('zincins'), catalytic domain"/>
    <property type="match status" value="1"/>
</dbReference>
<dbReference type="GO" id="GO:0004222">
    <property type="term" value="F:metalloendopeptidase activity"/>
    <property type="evidence" value="ECO:0007669"/>
    <property type="project" value="InterPro"/>
</dbReference>
<dbReference type="PANTHER" id="PTHR43660">
    <property type="entry name" value="DIPEPTIDYL CARBOXYPEPTIDASE"/>
    <property type="match status" value="1"/>
</dbReference>
<keyword evidence="9" id="KW-0121">Carboxypeptidase</keyword>
<dbReference type="OrthoDB" id="9773538at2"/>
<dbReference type="InterPro" id="IPR001567">
    <property type="entry name" value="Pept_M3A_M3B_dom"/>
</dbReference>
<evidence type="ECO:0000313" key="9">
    <source>
        <dbReference type="EMBL" id="ALO17103.1"/>
    </source>
</evidence>
<feature type="domain" description="Peptidase M3A/M3B catalytic" evidence="8">
    <location>
        <begin position="224"/>
        <end position="671"/>
    </location>
</feature>
<dbReference type="GO" id="GO:0005829">
    <property type="term" value="C:cytosol"/>
    <property type="evidence" value="ECO:0007669"/>
    <property type="project" value="UniProtKB-ARBA"/>
</dbReference>
<keyword evidence="3 7" id="KW-0479">Metal-binding</keyword>
<dbReference type="RefSeq" id="WP_057954425.1">
    <property type="nucleotide sequence ID" value="NZ_CP013118.1"/>
</dbReference>
<dbReference type="Proteomes" id="UP000064893">
    <property type="component" value="Chromosome"/>
</dbReference>
<keyword evidence="10" id="KW-1185">Reference proteome</keyword>
<name>A0A0S2I434_9BACT</name>
<dbReference type="Gene3D" id="1.10.1370.10">
    <property type="entry name" value="Neurolysin, domain 3"/>
    <property type="match status" value="1"/>
</dbReference>
<evidence type="ECO:0000256" key="3">
    <source>
        <dbReference type="ARBA" id="ARBA00022723"/>
    </source>
</evidence>
<comment type="cofactor">
    <cofactor evidence="7">
        <name>Zn(2+)</name>
        <dbReference type="ChEBI" id="CHEBI:29105"/>
    </cofactor>
    <text evidence="7">Binds 1 zinc ion.</text>
</comment>
<dbReference type="InterPro" id="IPR045090">
    <property type="entry name" value="Pept_M3A_M3B"/>
</dbReference>
<proteinExistence type="inferred from homology"/>
<reference evidence="9 10" key="1">
    <citation type="submission" date="2015-11" db="EMBL/GenBank/DDBJ databases">
        <title>Description and complete genome sequence of a novel strain predominating in hypersaline microbial mats and representing a new family of the Bacteriodetes phylum.</title>
        <authorList>
            <person name="Spring S."/>
            <person name="Bunk B."/>
            <person name="Sproer C."/>
            <person name="Klenk H.-P."/>
        </authorList>
    </citation>
    <scope>NUCLEOTIDE SEQUENCE [LARGE SCALE GENOMIC DNA]</scope>
    <source>
        <strain evidence="9 10">L21-Spi-D4</strain>
    </source>
</reference>